<evidence type="ECO:0000313" key="2">
    <source>
        <dbReference type="EMBL" id="AXR80392.1"/>
    </source>
</evidence>
<dbReference type="Proteomes" id="UP000258613">
    <property type="component" value="Chromosome"/>
</dbReference>
<feature type="compositionally biased region" description="Acidic residues" evidence="1">
    <location>
        <begin position="304"/>
        <end position="313"/>
    </location>
</feature>
<sequence length="313" mass="33626">MSHSTTPRRGVLAAVAVILAGCTGSGDPEADSSDDSEPDEQPGPDDGTDDSDGGDDEPIDREEHVPDRDVEPNWDTAATFRKWLLFESPIDGGNRRFDYTESFPDDVDLSAVLPAFSELTIDDVDGHLVQGFTQVFFGSFDADAIAGDAEADDDAKVVGEYEGYAVVSEVMPDGQERTLAVGADAIVIGDDYEARIDARHGDGERLEDVDPEFTHLFGQLPHEGTITGEYDAPEGVLEIDEIYLWGVSSESPMADEMAWVFVMEHADDLTEDLLADLEDVSSDVSDSSIDGRTAILTGAPPEMSEAEPGESAD</sequence>
<feature type="compositionally biased region" description="Acidic residues" evidence="1">
    <location>
        <begin position="28"/>
        <end position="60"/>
    </location>
</feature>
<reference evidence="3" key="1">
    <citation type="submission" date="2018-02" db="EMBL/GenBank/DDBJ databases">
        <title>Phenotypic and genomic properties of facultatively anaerobic sulfur-reducing natronoarchaea from hypersaline soda lakes.</title>
        <authorList>
            <person name="Sorokin D.Y."/>
            <person name="Kublanov I.V."/>
            <person name="Roman P."/>
            <person name="Sinninghe Damste J.S."/>
            <person name="Golyshin P.N."/>
            <person name="Rojo D."/>
            <person name="Ciordia S."/>
            <person name="Mena M.D.C."/>
            <person name="Ferrer M."/>
            <person name="Messina E."/>
            <person name="Smedile F."/>
            <person name="La Spada G."/>
            <person name="La Cono V."/>
            <person name="Yakimov M.M."/>
        </authorList>
    </citation>
    <scope>NUCLEOTIDE SEQUENCE [LARGE SCALE GENOMIC DNA]</scope>
    <source>
        <strain evidence="3">AArc-Mg</strain>
    </source>
</reference>
<dbReference type="RefSeq" id="WP_117367188.1">
    <property type="nucleotide sequence ID" value="NZ_CP027033.1"/>
</dbReference>
<dbReference type="GeneID" id="37640851"/>
<proteinExistence type="predicted"/>
<protein>
    <submittedName>
        <fullName evidence="2">Uncharacterized protein</fullName>
    </submittedName>
</protein>
<evidence type="ECO:0000256" key="1">
    <source>
        <dbReference type="SAM" id="MobiDB-lite"/>
    </source>
</evidence>
<name>A0A346PLJ7_9EURY</name>
<evidence type="ECO:0000313" key="3">
    <source>
        <dbReference type="Proteomes" id="UP000258613"/>
    </source>
</evidence>
<organism evidence="2 3">
    <name type="scientific">Natrarchaeobaculum sulfurireducens</name>
    <dbReference type="NCBI Taxonomy" id="2044521"/>
    <lineage>
        <taxon>Archaea</taxon>
        <taxon>Methanobacteriati</taxon>
        <taxon>Methanobacteriota</taxon>
        <taxon>Stenosarchaea group</taxon>
        <taxon>Halobacteria</taxon>
        <taxon>Halobacteriales</taxon>
        <taxon>Natrialbaceae</taxon>
        <taxon>Natrarchaeobaculum</taxon>
    </lineage>
</organism>
<dbReference type="AlphaFoldDB" id="A0A346PLJ7"/>
<dbReference type="OrthoDB" id="201787at2157"/>
<feature type="compositionally biased region" description="Basic and acidic residues" evidence="1">
    <location>
        <begin position="61"/>
        <end position="71"/>
    </location>
</feature>
<keyword evidence="3" id="KW-1185">Reference proteome</keyword>
<gene>
    <name evidence="2" type="ORF">AArcMg_0369</name>
</gene>
<dbReference type="EMBL" id="CP027033">
    <property type="protein sequence ID" value="AXR80392.1"/>
    <property type="molecule type" value="Genomic_DNA"/>
</dbReference>
<feature type="region of interest" description="Disordered" evidence="1">
    <location>
        <begin position="281"/>
        <end position="313"/>
    </location>
</feature>
<dbReference type="KEGG" id="nag:AArcMg_0369"/>
<accession>A0A346PLJ7</accession>
<feature type="region of interest" description="Disordered" evidence="1">
    <location>
        <begin position="22"/>
        <end position="73"/>
    </location>
</feature>